<accession>A0A1S9ZWI0</accession>
<dbReference type="SUPFAM" id="SSF81301">
    <property type="entry name" value="Nucleotidyltransferase"/>
    <property type="match status" value="1"/>
</dbReference>
<dbReference type="InterPro" id="IPR041633">
    <property type="entry name" value="Polbeta"/>
</dbReference>
<dbReference type="OrthoDB" id="9803106at2"/>
<evidence type="ECO:0000313" key="4">
    <source>
        <dbReference type="Proteomes" id="UP000190435"/>
    </source>
</evidence>
<evidence type="ECO:0000259" key="1">
    <source>
        <dbReference type="Pfam" id="PF18765"/>
    </source>
</evidence>
<dbReference type="EMBL" id="UGQE01000004">
    <property type="protein sequence ID" value="STZ14605.1"/>
    <property type="molecule type" value="Genomic_DNA"/>
</dbReference>
<dbReference type="Proteomes" id="UP000190435">
    <property type="component" value="Unassembled WGS sequence"/>
</dbReference>
<sequence length="105" mass="11848">MNAENTFGLSKTTIAKINQIFTQHPNVLKVLIYGSRARGGYRDGSDIDLTMIGDISDDERSQIYWQIDGLNLAYLVDLSVFGKLTNPPLIQNIKKDSHIFYQKAI</sequence>
<dbReference type="Pfam" id="PF18765">
    <property type="entry name" value="Polbeta"/>
    <property type="match status" value="1"/>
</dbReference>
<protein>
    <submittedName>
        <fullName evidence="3">Predicted nucleotidyltransferases</fullName>
    </submittedName>
</protein>
<reference evidence="2 4" key="1">
    <citation type="submission" date="2017-02" db="EMBL/GenBank/DDBJ databases">
        <title>Draft genome sequence of Moraxella caviae CCUG 355 type strain.</title>
        <authorList>
            <person name="Engstrom-Jakobsson H."/>
            <person name="Salva-Serra F."/>
            <person name="Thorell K."/>
            <person name="Gonzales-Siles L."/>
            <person name="Karlsson R."/>
            <person name="Boulund F."/>
            <person name="Engstrand L."/>
            <person name="Moore E."/>
        </authorList>
    </citation>
    <scope>NUCLEOTIDE SEQUENCE [LARGE SCALE GENOMIC DNA]</scope>
    <source>
        <strain evidence="2 4">CCUG 355</strain>
    </source>
</reference>
<dbReference type="AlphaFoldDB" id="A0A1S9ZWI0"/>
<organism evidence="2 4">
    <name type="scientific">Moraxella caviae</name>
    <dbReference type="NCBI Taxonomy" id="34060"/>
    <lineage>
        <taxon>Bacteria</taxon>
        <taxon>Pseudomonadati</taxon>
        <taxon>Pseudomonadota</taxon>
        <taxon>Gammaproteobacteria</taxon>
        <taxon>Moraxellales</taxon>
        <taxon>Moraxellaceae</taxon>
        <taxon>Moraxella</taxon>
    </lineage>
</organism>
<gene>
    <name evidence="2" type="ORF">B0181_09350</name>
    <name evidence="3" type="ORF">NCTC10293_02200</name>
</gene>
<dbReference type="InterPro" id="IPR043519">
    <property type="entry name" value="NT_sf"/>
</dbReference>
<dbReference type="Gene3D" id="3.30.460.10">
    <property type="entry name" value="Beta Polymerase, domain 2"/>
    <property type="match status" value="1"/>
</dbReference>
<evidence type="ECO:0000313" key="2">
    <source>
        <dbReference type="EMBL" id="OOR87896.1"/>
    </source>
</evidence>
<feature type="domain" description="Polymerase beta nucleotidyltransferase" evidence="1">
    <location>
        <begin position="16"/>
        <end position="103"/>
    </location>
</feature>
<evidence type="ECO:0000313" key="3">
    <source>
        <dbReference type="EMBL" id="STZ14605.1"/>
    </source>
</evidence>
<evidence type="ECO:0000313" key="5">
    <source>
        <dbReference type="Proteomes" id="UP000255279"/>
    </source>
</evidence>
<reference evidence="3 5" key="2">
    <citation type="submission" date="2018-06" db="EMBL/GenBank/DDBJ databases">
        <authorList>
            <consortium name="Pathogen Informatics"/>
            <person name="Doyle S."/>
        </authorList>
    </citation>
    <scope>NUCLEOTIDE SEQUENCE [LARGE SCALE GENOMIC DNA]</scope>
    <source>
        <strain evidence="3 5">NCTC10293</strain>
    </source>
</reference>
<dbReference type="RefSeq" id="WP_078277234.1">
    <property type="nucleotide sequence ID" value="NZ_CAACXO010000030.1"/>
</dbReference>
<dbReference type="CDD" id="cd05403">
    <property type="entry name" value="NT_KNTase_like"/>
    <property type="match status" value="1"/>
</dbReference>
<dbReference type="GO" id="GO:0016740">
    <property type="term" value="F:transferase activity"/>
    <property type="evidence" value="ECO:0007669"/>
    <property type="project" value="UniProtKB-KW"/>
</dbReference>
<dbReference type="STRING" id="34060.B0181_09350"/>
<proteinExistence type="predicted"/>
<keyword evidence="4" id="KW-1185">Reference proteome</keyword>
<dbReference type="Proteomes" id="UP000255279">
    <property type="component" value="Unassembled WGS sequence"/>
</dbReference>
<keyword evidence="3" id="KW-0808">Transferase</keyword>
<dbReference type="EMBL" id="MUXU01000059">
    <property type="protein sequence ID" value="OOR87896.1"/>
    <property type="molecule type" value="Genomic_DNA"/>
</dbReference>
<name>A0A1S9ZWI0_9GAMM</name>